<dbReference type="RefSeq" id="WP_311556488.1">
    <property type="nucleotide sequence ID" value="NZ_JAVREJ010000007.1"/>
</dbReference>
<evidence type="ECO:0000313" key="1">
    <source>
        <dbReference type="EMBL" id="MDT0350456.1"/>
    </source>
</evidence>
<dbReference type="Proteomes" id="UP001183202">
    <property type="component" value="Unassembled WGS sequence"/>
</dbReference>
<dbReference type="Gene3D" id="1.20.5.340">
    <property type="match status" value="1"/>
</dbReference>
<organism evidence="1 2">
    <name type="scientific">Pseudonocardia charpentierae</name>
    <dbReference type="NCBI Taxonomy" id="3075545"/>
    <lineage>
        <taxon>Bacteria</taxon>
        <taxon>Bacillati</taxon>
        <taxon>Actinomycetota</taxon>
        <taxon>Actinomycetes</taxon>
        <taxon>Pseudonocardiales</taxon>
        <taxon>Pseudonocardiaceae</taxon>
        <taxon>Pseudonocardia</taxon>
    </lineage>
</organism>
<dbReference type="SUPFAM" id="SSF57997">
    <property type="entry name" value="Tropomyosin"/>
    <property type="match status" value="1"/>
</dbReference>
<comment type="caution">
    <text evidence="1">The sequence shown here is derived from an EMBL/GenBank/DDBJ whole genome shotgun (WGS) entry which is preliminary data.</text>
</comment>
<name>A0ABU2N934_9PSEU</name>
<dbReference type="EMBL" id="JAVREJ010000007">
    <property type="protein sequence ID" value="MDT0350456.1"/>
    <property type="molecule type" value="Genomic_DNA"/>
</dbReference>
<gene>
    <name evidence="1" type="ORF">RM445_13060</name>
</gene>
<reference evidence="2" key="1">
    <citation type="submission" date="2023-07" db="EMBL/GenBank/DDBJ databases">
        <title>30 novel species of actinomycetes from the DSMZ collection.</title>
        <authorList>
            <person name="Nouioui I."/>
        </authorList>
    </citation>
    <scope>NUCLEOTIDE SEQUENCE [LARGE SCALE GENOMIC DNA]</scope>
    <source>
        <strain evidence="2">DSM 45834</strain>
    </source>
</reference>
<keyword evidence="2" id="KW-1185">Reference proteome</keyword>
<evidence type="ECO:0000313" key="2">
    <source>
        <dbReference type="Proteomes" id="UP001183202"/>
    </source>
</evidence>
<sequence>MTQPPDPEARLARLEARVEEVAADAAAARHLAAAHDRDIADVGVKVNACRAAINALGIQTAERFDRVERRLGGVEGRLGGVEGRIGGLEQRVDVLETKVDEGFAQMHRGFAQMRHGFDQTAAGFARIATLIEALGPR</sequence>
<protein>
    <submittedName>
        <fullName evidence="1">Uncharacterized protein</fullName>
    </submittedName>
</protein>
<proteinExistence type="predicted"/>
<accession>A0ABU2N934</accession>